<keyword evidence="1" id="KW-0378">Hydrolase</keyword>
<accession>A0A1G8X0M0</accession>
<evidence type="ECO:0000313" key="2">
    <source>
        <dbReference type="Proteomes" id="UP000199382"/>
    </source>
</evidence>
<dbReference type="RefSeq" id="WP_212635088.1">
    <property type="nucleotide sequence ID" value="NZ_FNEK01000025.1"/>
</dbReference>
<dbReference type="AlphaFoldDB" id="A0A1G8X0M0"/>
<gene>
    <name evidence="1" type="ORF">SAMN04488026_102516</name>
</gene>
<dbReference type="InterPro" id="IPR036412">
    <property type="entry name" value="HAD-like_sf"/>
</dbReference>
<organism evidence="1 2">
    <name type="scientific">Aliiruegeria lutimaris</name>
    <dbReference type="NCBI Taxonomy" id="571298"/>
    <lineage>
        <taxon>Bacteria</taxon>
        <taxon>Pseudomonadati</taxon>
        <taxon>Pseudomonadota</taxon>
        <taxon>Alphaproteobacteria</taxon>
        <taxon>Rhodobacterales</taxon>
        <taxon>Roseobacteraceae</taxon>
        <taxon>Aliiruegeria</taxon>
    </lineage>
</organism>
<dbReference type="Proteomes" id="UP000199382">
    <property type="component" value="Unassembled WGS sequence"/>
</dbReference>
<dbReference type="Gene3D" id="3.40.50.1000">
    <property type="entry name" value="HAD superfamily/HAD-like"/>
    <property type="match status" value="1"/>
</dbReference>
<dbReference type="SUPFAM" id="SSF56784">
    <property type="entry name" value="HAD-like"/>
    <property type="match status" value="1"/>
</dbReference>
<proteinExistence type="predicted"/>
<keyword evidence="2" id="KW-1185">Reference proteome</keyword>
<sequence length="63" mass="6818">MGRAATREFEEDQFEMIGGVLLDISGVLYQGDVAIPGAVEAVRRLRDTGLPIRFLTNSTVPAP</sequence>
<reference evidence="1 2" key="1">
    <citation type="submission" date="2016-10" db="EMBL/GenBank/DDBJ databases">
        <authorList>
            <person name="de Groot N.N."/>
        </authorList>
    </citation>
    <scope>NUCLEOTIDE SEQUENCE [LARGE SCALE GENOMIC DNA]</scope>
    <source>
        <strain evidence="1 2">DSM 25294</strain>
    </source>
</reference>
<dbReference type="GO" id="GO:0016787">
    <property type="term" value="F:hydrolase activity"/>
    <property type="evidence" value="ECO:0007669"/>
    <property type="project" value="UniProtKB-KW"/>
</dbReference>
<dbReference type="Pfam" id="PF13344">
    <property type="entry name" value="Hydrolase_6"/>
    <property type="match status" value="1"/>
</dbReference>
<evidence type="ECO:0000313" key="1">
    <source>
        <dbReference type="EMBL" id="SDJ83405.1"/>
    </source>
</evidence>
<name>A0A1G8X0M0_9RHOB</name>
<dbReference type="InterPro" id="IPR023214">
    <property type="entry name" value="HAD_sf"/>
</dbReference>
<dbReference type="InterPro" id="IPR006357">
    <property type="entry name" value="HAD-SF_hydro_IIA"/>
</dbReference>
<dbReference type="STRING" id="571298.SAMN04488026_102516"/>
<dbReference type="EMBL" id="FNEK01000025">
    <property type="protein sequence ID" value="SDJ83405.1"/>
    <property type="molecule type" value="Genomic_DNA"/>
</dbReference>
<protein>
    <submittedName>
        <fullName evidence="1">Haloacid dehalogenase-like hydrolase</fullName>
    </submittedName>
</protein>